<reference evidence="9 10" key="1">
    <citation type="submission" date="2021-03" db="EMBL/GenBank/DDBJ databases">
        <title>Lysobacter sp. nov. isolated from soil of gangwondo yeongwol, south Korea.</title>
        <authorList>
            <person name="Kim K.R."/>
            <person name="Kim K.H."/>
            <person name="Jeon C.O."/>
        </authorList>
    </citation>
    <scope>NUCLEOTIDE SEQUENCE [LARGE SCALE GENOMIC DNA]</scope>
    <source>
        <strain evidence="9 10">R19</strain>
    </source>
</reference>
<dbReference type="InterPro" id="IPR013325">
    <property type="entry name" value="RNA_pol_sigma_r2"/>
</dbReference>
<keyword evidence="2 6" id="KW-0805">Transcription regulation</keyword>
<dbReference type="GO" id="GO:0006352">
    <property type="term" value="P:DNA-templated transcription initiation"/>
    <property type="evidence" value="ECO:0007669"/>
    <property type="project" value="InterPro"/>
</dbReference>
<dbReference type="CDD" id="cd06171">
    <property type="entry name" value="Sigma70_r4"/>
    <property type="match status" value="1"/>
</dbReference>
<dbReference type="InterPro" id="IPR000838">
    <property type="entry name" value="RNA_pol_sigma70_ECF_CS"/>
</dbReference>
<evidence type="ECO:0000256" key="4">
    <source>
        <dbReference type="ARBA" id="ARBA00023125"/>
    </source>
</evidence>
<dbReference type="InterPro" id="IPR013249">
    <property type="entry name" value="RNA_pol_sigma70_r4_t2"/>
</dbReference>
<evidence type="ECO:0000256" key="1">
    <source>
        <dbReference type="ARBA" id="ARBA00010641"/>
    </source>
</evidence>
<dbReference type="InterPro" id="IPR039425">
    <property type="entry name" value="RNA_pol_sigma-70-like"/>
</dbReference>
<dbReference type="InterPro" id="IPR014284">
    <property type="entry name" value="RNA_pol_sigma-70_dom"/>
</dbReference>
<dbReference type="Pfam" id="PF04542">
    <property type="entry name" value="Sigma70_r2"/>
    <property type="match status" value="1"/>
</dbReference>
<name>A0A974Y4E3_9GAMM</name>
<organism evidence="9 10">
    <name type="scientific">Agrilutibacter solisilvae</name>
    <dbReference type="NCBI Taxonomy" id="2763317"/>
    <lineage>
        <taxon>Bacteria</taxon>
        <taxon>Pseudomonadati</taxon>
        <taxon>Pseudomonadota</taxon>
        <taxon>Gammaproteobacteria</taxon>
        <taxon>Lysobacterales</taxon>
        <taxon>Lysobacteraceae</taxon>
        <taxon>Agrilutibacter</taxon>
    </lineage>
</organism>
<comment type="similarity">
    <text evidence="1 6">Belongs to the sigma-70 factor family. ECF subfamily.</text>
</comment>
<keyword evidence="10" id="KW-1185">Reference proteome</keyword>
<keyword evidence="5 6" id="KW-0804">Transcription</keyword>
<feature type="domain" description="RNA polymerase sigma factor 70 region 4 type 2" evidence="8">
    <location>
        <begin position="133"/>
        <end position="185"/>
    </location>
</feature>
<dbReference type="InterPro" id="IPR036388">
    <property type="entry name" value="WH-like_DNA-bd_sf"/>
</dbReference>
<dbReference type="InterPro" id="IPR007627">
    <property type="entry name" value="RNA_pol_sigma70_r2"/>
</dbReference>
<dbReference type="AlphaFoldDB" id="A0A974Y4E3"/>
<keyword evidence="4 6" id="KW-0238">DNA-binding</keyword>
<dbReference type="Gene3D" id="1.10.1740.10">
    <property type="match status" value="1"/>
</dbReference>
<evidence type="ECO:0000259" key="8">
    <source>
        <dbReference type="Pfam" id="PF08281"/>
    </source>
</evidence>
<dbReference type="RefSeq" id="WP_200616419.1">
    <property type="nucleotide sequence ID" value="NZ_CP071518.1"/>
</dbReference>
<dbReference type="GO" id="GO:0003677">
    <property type="term" value="F:DNA binding"/>
    <property type="evidence" value="ECO:0007669"/>
    <property type="project" value="UniProtKB-KW"/>
</dbReference>
<evidence type="ECO:0000313" key="9">
    <source>
        <dbReference type="EMBL" id="QSX77701.1"/>
    </source>
</evidence>
<evidence type="ECO:0000256" key="6">
    <source>
        <dbReference type="RuleBase" id="RU000716"/>
    </source>
</evidence>
<gene>
    <name evidence="9" type="ORF">I8J32_013270</name>
</gene>
<dbReference type="Pfam" id="PF08281">
    <property type="entry name" value="Sigma70_r4_2"/>
    <property type="match status" value="1"/>
</dbReference>
<dbReference type="PANTHER" id="PTHR43133:SF62">
    <property type="entry name" value="RNA POLYMERASE SIGMA FACTOR SIGZ"/>
    <property type="match status" value="1"/>
</dbReference>
<evidence type="ECO:0000256" key="3">
    <source>
        <dbReference type="ARBA" id="ARBA00023082"/>
    </source>
</evidence>
<dbReference type="EMBL" id="CP071518">
    <property type="protein sequence ID" value="QSX77701.1"/>
    <property type="molecule type" value="Genomic_DNA"/>
</dbReference>
<protein>
    <recommendedName>
        <fullName evidence="6">RNA polymerase sigma factor</fullName>
    </recommendedName>
</protein>
<dbReference type="SUPFAM" id="SSF88946">
    <property type="entry name" value="Sigma2 domain of RNA polymerase sigma factors"/>
    <property type="match status" value="1"/>
</dbReference>
<dbReference type="SUPFAM" id="SSF88659">
    <property type="entry name" value="Sigma3 and sigma4 domains of RNA polymerase sigma factors"/>
    <property type="match status" value="1"/>
</dbReference>
<evidence type="ECO:0000256" key="2">
    <source>
        <dbReference type="ARBA" id="ARBA00023015"/>
    </source>
</evidence>
<evidence type="ECO:0000313" key="10">
    <source>
        <dbReference type="Proteomes" id="UP000639274"/>
    </source>
</evidence>
<dbReference type="Proteomes" id="UP000639274">
    <property type="component" value="Chromosome"/>
</dbReference>
<feature type="domain" description="RNA polymerase sigma-70 region 2" evidence="7">
    <location>
        <begin position="34"/>
        <end position="99"/>
    </location>
</feature>
<dbReference type="Gene3D" id="1.10.10.10">
    <property type="entry name" value="Winged helix-like DNA-binding domain superfamily/Winged helix DNA-binding domain"/>
    <property type="match status" value="1"/>
</dbReference>
<evidence type="ECO:0000259" key="7">
    <source>
        <dbReference type="Pfam" id="PF04542"/>
    </source>
</evidence>
<keyword evidence="3 6" id="KW-0731">Sigma factor</keyword>
<proteinExistence type="inferred from homology"/>
<dbReference type="GO" id="GO:0016987">
    <property type="term" value="F:sigma factor activity"/>
    <property type="evidence" value="ECO:0007669"/>
    <property type="project" value="UniProtKB-KW"/>
</dbReference>
<dbReference type="KEGG" id="lsf:I8J32_013270"/>
<dbReference type="PROSITE" id="PS01063">
    <property type="entry name" value="SIGMA70_ECF"/>
    <property type="match status" value="1"/>
</dbReference>
<sequence>MTQADVSDTTAAAFEVDQLLFRVASGDQAAFESLYHATSRQLMGVCLRVLTDRSEAEDVLQDVYVTVWGKAAQFDGTRARGIAWLASIARHRAIDRLRALPTRAARAPIDTVESLPDPTPSPAARTEQARERARLDECLEQLEPRRQGLIRTAFFDGATYEELASRSGSPLGSVKSWIRRGLQQLRMCLEQ</sequence>
<dbReference type="PANTHER" id="PTHR43133">
    <property type="entry name" value="RNA POLYMERASE ECF-TYPE SIGMA FACTO"/>
    <property type="match status" value="1"/>
</dbReference>
<dbReference type="NCBIfam" id="TIGR02937">
    <property type="entry name" value="sigma70-ECF"/>
    <property type="match status" value="1"/>
</dbReference>
<accession>A0A974Y4E3</accession>
<dbReference type="InterPro" id="IPR013324">
    <property type="entry name" value="RNA_pol_sigma_r3/r4-like"/>
</dbReference>
<evidence type="ECO:0000256" key="5">
    <source>
        <dbReference type="ARBA" id="ARBA00023163"/>
    </source>
</evidence>